<dbReference type="Proteomes" id="UP001195483">
    <property type="component" value="Unassembled WGS sequence"/>
</dbReference>
<dbReference type="EMBL" id="JAEAOA010001332">
    <property type="protein sequence ID" value="KAK3593369.1"/>
    <property type="molecule type" value="Genomic_DNA"/>
</dbReference>
<accession>A0AAE0VX95</accession>
<name>A0AAE0VX95_9BIVA</name>
<evidence type="ECO:0000313" key="2">
    <source>
        <dbReference type="Proteomes" id="UP001195483"/>
    </source>
</evidence>
<gene>
    <name evidence="1" type="ORF">CHS0354_021937</name>
</gene>
<reference evidence="1" key="1">
    <citation type="journal article" date="2021" name="Genome Biol. Evol.">
        <title>A High-Quality Reference Genome for a Parasitic Bivalve with Doubly Uniparental Inheritance (Bivalvia: Unionida).</title>
        <authorList>
            <person name="Smith C.H."/>
        </authorList>
    </citation>
    <scope>NUCLEOTIDE SEQUENCE</scope>
    <source>
        <strain evidence="1">CHS0354</strain>
    </source>
</reference>
<sequence length="127" mass="14582">MDTIIEKQQKQLSLLRKILANTQGPDAECSEDILAMPCDSVEELEDLCQRREENPEHYKIVIRDLFFSDKTVIMSKIFTVVNLSMHRTSAGTPAKLFSRSGGHVVFSFMDVVQNMFRNEHVQVVCYI</sequence>
<reference evidence="1" key="3">
    <citation type="submission" date="2023-05" db="EMBL/GenBank/DDBJ databases">
        <authorList>
            <person name="Smith C.H."/>
        </authorList>
    </citation>
    <scope>NUCLEOTIDE SEQUENCE</scope>
    <source>
        <strain evidence="1">CHS0354</strain>
        <tissue evidence="1">Mantle</tissue>
    </source>
</reference>
<proteinExistence type="predicted"/>
<keyword evidence="2" id="KW-1185">Reference proteome</keyword>
<reference evidence="1" key="2">
    <citation type="journal article" date="2021" name="Genome Biol. Evol.">
        <title>Developing a high-quality reference genome for a parasitic bivalve with doubly uniparental inheritance (Bivalvia: Unionida).</title>
        <authorList>
            <person name="Smith C.H."/>
        </authorList>
    </citation>
    <scope>NUCLEOTIDE SEQUENCE</scope>
    <source>
        <strain evidence="1">CHS0354</strain>
        <tissue evidence="1">Mantle</tissue>
    </source>
</reference>
<dbReference type="AlphaFoldDB" id="A0AAE0VX95"/>
<protein>
    <submittedName>
        <fullName evidence="1">Uncharacterized protein</fullName>
    </submittedName>
</protein>
<comment type="caution">
    <text evidence="1">The sequence shown here is derived from an EMBL/GenBank/DDBJ whole genome shotgun (WGS) entry which is preliminary data.</text>
</comment>
<organism evidence="1 2">
    <name type="scientific">Potamilus streckersoni</name>
    <dbReference type="NCBI Taxonomy" id="2493646"/>
    <lineage>
        <taxon>Eukaryota</taxon>
        <taxon>Metazoa</taxon>
        <taxon>Spiralia</taxon>
        <taxon>Lophotrochozoa</taxon>
        <taxon>Mollusca</taxon>
        <taxon>Bivalvia</taxon>
        <taxon>Autobranchia</taxon>
        <taxon>Heteroconchia</taxon>
        <taxon>Palaeoheterodonta</taxon>
        <taxon>Unionida</taxon>
        <taxon>Unionoidea</taxon>
        <taxon>Unionidae</taxon>
        <taxon>Ambleminae</taxon>
        <taxon>Lampsilini</taxon>
        <taxon>Potamilus</taxon>
    </lineage>
</organism>
<evidence type="ECO:0000313" key="1">
    <source>
        <dbReference type="EMBL" id="KAK3593369.1"/>
    </source>
</evidence>